<proteinExistence type="predicted"/>
<gene>
    <name evidence="1" type="ORF">SAMN05660462_01066</name>
</gene>
<evidence type="ECO:0000313" key="2">
    <source>
        <dbReference type="Proteomes" id="UP000198625"/>
    </source>
</evidence>
<reference evidence="1 2" key="1">
    <citation type="submission" date="2016-10" db="EMBL/GenBank/DDBJ databases">
        <authorList>
            <person name="de Groot N.N."/>
        </authorList>
    </citation>
    <scope>NUCLEOTIDE SEQUENCE [LARGE SCALE GENOMIC DNA]</scope>
    <source>
        <strain evidence="1 2">DSM 21650</strain>
    </source>
</reference>
<dbReference type="PANTHER" id="PTHR34472:SF1">
    <property type="entry name" value="SULFUR CARRIER PROTEIN THIS"/>
    <property type="match status" value="1"/>
</dbReference>
<evidence type="ECO:0000313" key="1">
    <source>
        <dbReference type="EMBL" id="SDY85419.1"/>
    </source>
</evidence>
<keyword evidence="2" id="KW-1185">Reference proteome</keyword>
<sequence length="65" mass="7468">MILINGKEHEWKEHLTVQEILDMKKYTFPKIIVKVNGKLIPKQEYANVLINDGDEIQVIHLLAGG</sequence>
<dbReference type="InterPro" id="IPR003749">
    <property type="entry name" value="ThiS/MoaD-like"/>
</dbReference>
<dbReference type="InterPro" id="IPR012675">
    <property type="entry name" value="Beta-grasp_dom_sf"/>
</dbReference>
<dbReference type="InterPro" id="IPR010035">
    <property type="entry name" value="Thi_S"/>
</dbReference>
<dbReference type="SUPFAM" id="SSF54285">
    <property type="entry name" value="MoaD/ThiS"/>
    <property type="match status" value="1"/>
</dbReference>
<name>A0A1H3NB33_9FIRM</name>
<dbReference type="STRING" id="415015.SAMN05660462_01066"/>
<dbReference type="CDD" id="cd00565">
    <property type="entry name" value="Ubl_ThiS"/>
    <property type="match status" value="1"/>
</dbReference>
<dbReference type="Proteomes" id="UP000198625">
    <property type="component" value="Unassembled WGS sequence"/>
</dbReference>
<dbReference type="RefSeq" id="WP_091728224.1">
    <property type="nucleotide sequence ID" value="NZ_FNQE01000009.1"/>
</dbReference>
<protein>
    <submittedName>
        <fullName evidence="1">Sulfur carrier protein</fullName>
    </submittedName>
</protein>
<organism evidence="1 2">
    <name type="scientific">Proteiniborus ethanoligenes</name>
    <dbReference type="NCBI Taxonomy" id="415015"/>
    <lineage>
        <taxon>Bacteria</taxon>
        <taxon>Bacillati</taxon>
        <taxon>Bacillota</taxon>
        <taxon>Clostridia</taxon>
        <taxon>Eubacteriales</taxon>
        <taxon>Proteiniborus</taxon>
    </lineage>
</organism>
<dbReference type="PANTHER" id="PTHR34472">
    <property type="entry name" value="SULFUR CARRIER PROTEIN THIS"/>
    <property type="match status" value="1"/>
</dbReference>
<accession>A0A1H3NB33</accession>
<dbReference type="InterPro" id="IPR016155">
    <property type="entry name" value="Mopterin_synth/thiamin_S_b"/>
</dbReference>
<dbReference type="NCBIfam" id="TIGR01683">
    <property type="entry name" value="thiS"/>
    <property type="match status" value="1"/>
</dbReference>
<dbReference type="EMBL" id="FNQE01000009">
    <property type="protein sequence ID" value="SDY85419.1"/>
    <property type="molecule type" value="Genomic_DNA"/>
</dbReference>
<dbReference type="Pfam" id="PF02597">
    <property type="entry name" value="ThiS"/>
    <property type="match status" value="1"/>
</dbReference>
<dbReference type="Gene3D" id="3.10.20.30">
    <property type="match status" value="1"/>
</dbReference>
<dbReference type="OrthoDB" id="9798559at2"/>
<dbReference type="AlphaFoldDB" id="A0A1H3NB33"/>